<dbReference type="GO" id="GO:0003924">
    <property type="term" value="F:GTPase activity"/>
    <property type="evidence" value="ECO:0007669"/>
    <property type="project" value="InterPro"/>
</dbReference>
<dbReference type="PANTHER" id="PTHR30314">
    <property type="entry name" value="CELL DIVISION PROTEIN FTSZ-RELATED"/>
    <property type="match status" value="1"/>
</dbReference>
<dbReference type="GO" id="GO:0051301">
    <property type="term" value="P:cell division"/>
    <property type="evidence" value="ECO:0007669"/>
    <property type="project" value="UniProtKB-KW"/>
</dbReference>
<proteinExistence type="predicted"/>
<keyword evidence="3" id="KW-0132">Cell division</keyword>
<dbReference type="GO" id="GO:0032153">
    <property type="term" value="C:cell division site"/>
    <property type="evidence" value="ECO:0007669"/>
    <property type="project" value="TreeGrafter"/>
</dbReference>
<protein>
    <submittedName>
        <fullName evidence="3">Cell division protein FtsZ</fullName>
    </submittedName>
</protein>
<evidence type="ECO:0000313" key="3">
    <source>
        <dbReference type="EMBL" id="MDK7064400.1"/>
    </source>
</evidence>
<sequence length="56" mass="5757">MDFTFDSDDNKNAVIKVIGVGGAGGNAVNRMIDEGVQGVSFIAANTDVQALNSNKA</sequence>
<keyword evidence="2" id="KW-0342">GTP-binding</keyword>
<dbReference type="GO" id="GO:0005525">
    <property type="term" value="F:GTP binding"/>
    <property type="evidence" value="ECO:0007669"/>
    <property type="project" value="UniProtKB-KW"/>
</dbReference>
<dbReference type="Proteomes" id="UP001237784">
    <property type="component" value="Unassembled WGS sequence"/>
</dbReference>
<keyword evidence="3" id="KW-0131">Cell cycle</keyword>
<keyword evidence="1" id="KW-0547">Nucleotide-binding</keyword>
<dbReference type="Gene3D" id="3.40.50.1440">
    <property type="entry name" value="Tubulin/FtsZ, GTPase domain"/>
    <property type="match status" value="1"/>
</dbReference>
<feature type="non-terminal residue" evidence="3">
    <location>
        <position position="56"/>
    </location>
</feature>
<name>A0AAW6Y5M5_GARVA</name>
<dbReference type="EMBL" id="JASOME010000202">
    <property type="protein sequence ID" value="MDK7064400.1"/>
    <property type="molecule type" value="Genomic_DNA"/>
</dbReference>
<evidence type="ECO:0000256" key="2">
    <source>
        <dbReference type="ARBA" id="ARBA00023134"/>
    </source>
</evidence>
<reference evidence="3" key="1">
    <citation type="submission" date="2023-05" db="EMBL/GenBank/DDBJ databases">
        <title>Cataloging the Phylogenetic Diversity of Human Bladder Bacteria.</title>
        <authorList>
            <person name="Du J."/>
        </authorList>
    </citation>
    <scope>NUCLEOTIDE SEQUENCE</scope>
    <source>
        <strain evidence="3">UMB6789</strain>
    </source>
</reference>
<dbReference type="PANTHER" id="PTHR30314:SF3">
    <property type="entry name" value="MITOCHONDRIAL DIVISION PROTEIN FSZA"/>
    <property type="match status" value="1"/>
</dbReference>
<dbReference type="AlphaFoldDB" id="A0AAW6Y5M5"/>
<organism evidence="3 4">
    <name type="scientific">Gardnerella vaginalis</name>
    <dbReference type="NCBI Taxonomy" id="2702"/>
    <lineage>
        <taxon>Bacteria</taxon>
        <taxon>Bacillati</taxon>
        <taxon>Actinomycetota</taxon>
        <taxon>Actinomycetes</taxon>
        <taxon>Bifidobacteriales</taxon>
        <taxon>Bifidobacteriaceae</taxon>
        <taxon>Gardnerella</taxon>
    </lineage>
</organism>
<gene>
    <name evidence="3" type="ORF">QP372_07810</name>
</gene>
<evidence type="ECO:0000313" key="4">
    <source>
        <dbReference type="Proteomes" id="UP001237784"/>
    </source>
</evidence>
<dbReference type="InterPro" id="IPR036525">
    <property type="entry name" value="Tubulin/FtsZ_GTPase_sf"/>
</dbReference>
<dbReference type="GO" id="GO:0005737">
    <property type="term" value="C:cytoplasm"/>
    <property type="evidence" value="ECO:0007669"/>
    <property type="project" value="TreeGrafter"/>
</dbReference>
<accession>A0AAW6Y5M5</accession>
<dbReference type="SUPFAM" id="SSF52490">
    <property type="entry name" value="Tubulin nucleotide-binding domain-like"/>
    <property type="match status" value="1"/>
</dbReference>
<dbReference type="InterPro" id="IPR045061">
    <property type="entry name" value="FtsZ/CetZ"/>
</dbReference>
<evidence type="ECO:0000256" key="1">
    <source>
        <dbReference type="ARBA" id="ARBA00022741"/>
    </source>
</evidence>
<comment type="caution">
    <text evidence="3">The sequence shown here is derived from an EMBL/GenBank/DDBJ whole genome shotgun (WGS) entry which is preliminary data.</text>
</comment>